<proteinExistence type="predicted"/>
<accession>B8GKQ7</accession>
<evidence type="ECO:0000313" key="3">
    <source>
        <dbReference type="EMBL" id="ACL17203.1"/>
    </source>
</evidence>
<keyword evidence="1 3" id="KW-0808">Transferase</keyword>
<dbReference type="PANTHER" id="PTHR42811">
    <property type="entry name" value="SERINE ACETYLTRANSFERASE"/>
    <property type="match status" value="1"/>
</dbReference>
<name>B8GKQ7_METPE</name>
<dbReference type="SUPFAM" id="SSF51161">
    <property type="entry name" value="Trimeric LpxA-like enzymes"/>
    <property type="match status" value="1"/>
</dbReference>
<keyword evidence="4" id="KW-1185">Reference proteome</keyword>
<evidence type="ECO:0000256" key="2">
    <source>
        <dbReference type="ARBA" id="ARBA00023315"/>
    </source>
</evidence>
<dbReference type="InterPro" id="IPR011004">
    <property type="entry name" value="Trimer_LpxA-like_sf"/>
</dbReference>
<evidence type="ECO:0000313" key="4">
    <source>
        <dbReference type="Proteomes" id="UP000002457"/>
    </source>
</evidence>
<dbReference type="STRING" id="521011.Mpal_1898"/>
<organism evidence="3 4">
    <name type="scientific">Methanosphaerula palustris (strain ATCC BAA-1556 / DSM 19958 / E1-9c)</name>
    <dbReference type="NCBI Taxonomy" id="521011"/>
    <lineage>
        <taxon>Archaea</taxon>
        <taxon>Methanobacteriati</taxon>
        <taxon>Methanobacteriota</taxon>
        <taxon>Stenosarchaea group</taxon>
        <taxon>Methanomicrobia</taxon>
        <taxon>Methanomicrobiales</taxon>
        <taxon>Methanoregulaceae</taxon>
        <taxon>Methanosphaerula</taxon>
    </lineage>
</organism>
<dbReference type="KEGG" id="mpl:Mpal_1898"/>
<dbReference type="EMBL" id="CP001338">
    <property type="protein sequence ID" value="ACL17203.1"/>
    <property type="molecule type" value="Genomic_DNA"/>
</dbReference>
<protein>
    <submittedName>
        <fullName evidence="3">Transferase hexapeptide repeat containing protein</fullName>
    </submittedName>
</protein>
<sequence>MIRSEEEYRFYLEADRIALGKRAHRPKFFGDEVWKFERLMRTVDYNHHCRSAWWWAPYRAQVTARFHLMGLLLKFTIPPGAFGPGLALANRGTIVVHPDTRGGENCRIHIGVTIGAALDLKEEGPRLGNNIYIGPGAAIVGGVTIADDVAIGAKSVVIRSITDPGVTVVGAPARTISRKGSDQMIRATAILRNQGRPHQ</sequence>
<dbReference type="OrthoDB" id="112359at2157"/>
<gene>
    <name evidence="3" type="ordered locus">Mpal_1898</name>
</gene>
<dbReference type="HOGENOM" id="CLU_051638_11_0_2"/>
<dbReference type="CDD" id="cd03354">
    <property type="entry name" value="LbH_SAT"/>
    <property type="match status" value="1"/>
</dbReference>
<dbReference type="PROSITE" id="PS00101">
    <property type="entry name" value="HEXAPEP_TRANSFERASES"/>
    <property type="match status" value="1"/>
</dbReference>
<evidence type="ECO:0000256" key="1">
    <source>
        <dbReference type="ARBA" id="ARBA00022679"/>
    </source>
</evidence>
<dbReference type="InterPro" id="IPR045304">
    <property type="entry name" value="LbH_SAT"/>
</dbReference>
<dbReference type="GO" id="GO:0016746">
    <property type="term" value="F:acyltransferase activity"/>
    <property type="evidence" value="ECO:0007669"/>
    <property type="project" value="UniProtKB-KW"/>
</dbReference>
<dbReference type="Gene3D" id="2.160.10.10">
    <property type="entry name" value="Hexapeptide repeat proteins"/>
    <property type="match status" value="1"/>
</dbReference>
<keyword evidence="2" id="KW-0012">Acyltransferase</keyword>
<reference evidence="3 4" key="1">
    <citation type="journal article" date="2015" name="Genome Announc.">
        <title>Complete Genome Sequence of Methanosphaerula palustris E1-9CT, a Hydrogenotrophic Methanogen Isolated from a Minerotrophic Fen Peatland.</title>
        <authorList>
            <person name="Cadillo-Quiroz H."/>
            <person name="Browne P."/>
            <person name="Kyrpides N."/>
            <person name="Woyke T."/>
            <person name="Goodwin L."/>
            <person name="Detter C."/>
            <person name="Yavitt J.B."/>
            <person name="Zinder S.H."/>
        </authorList>
    </citation>
    <scope>NUCLEOTIDE SEQUENCE [LARGE SCALE GENOMIC DNA]</scope>
    <source>
        <strain evidence="4">ATCC BAA-1556 / DSM 19958 / E1-9c</strain>
    </source>
</reference>
<dbReference type="Proteomes" id="UP000002457">
    <property type="component" value="Chromosome"/>
</dbReference>
<dbReference type="AlphaFoldDB" id="B8GKQ7"/>
<dbReference type="eggNOG" id="arCOG01847">
    <property type="taxonomic scope" value="Archaea"/>
</dbReference>
<dbReference type="InterPro" id="IPR018357">
    <property type="entry name" value="Hexapep_transf_CS"/>
</dbReference>